<sequence>MNIETLKIWFSFYKNESIFSGSFEEFVTNVKKTFVEAVIENNKISPSIYGIKFKGDNMYNFNHLNPFTAISLLNSFLKNSGLTKNSKILIGSDFDSVQINQIKEYFSRFLNRYKIETYVHNSTIINDFLFFESIKASGIHNGIFVSYDKESQEFYIKFYNKKNEISIEEQRKIISDFQYIKNPIILSKSSQSTVINLDKVIQNYSDKFLKPYLSRLETLSKKPTFNVYTIISDPEAEYILSKLLAKSGFKVHRINSAYNKNAYFEKFNFKFMKSLSLNYQRADMLIIINSAHEIKIYVWTKNKYILLTEDQLIYLFINNYYLTWKKSGILEKNKLFIPFYTSKNILKLLSTFKIPFDWNKNISRNQNILLSFTDNKFSSNIDNNLNYVNYPFIIKLCFMLYNYKINNNLFDYKYKKMIESNSNILLTSNDIKISYKNSLEILNFYHIGERIHKKIKVLEINKVDNVSREQHDYLTIKFSFKKKTFYSYIFYNFKKNSLVFKNELELDNSLNKIKIYLINFIFKRISRKIVRYSKQLKKVGSDEK</sequence>
<name>A0A449AR71_9BACT</name>
<protein>
    <submittedName>
        <fullName evidence="1">Uncharacterized protein</fullName>
    </submittedName>
</protein>
<proteinExistence type="predicted"/>
<evidence type="ECO:0000313" key="2">
    <source>
        <dbReference type="Proteomes" id="UP000290495"/>
    </source>
</evidence>
<reference evidence="1 2" key="1">
    <citation type="submission" date="2019-01" db="EMBL/GenBank/DDBJ databases">
        <authorList>
            <consortium name="Pathogen Informatics"/>
        </authorList>
    </citation>
    <scope>NUCLEOTIDE SEQUENCE [LARGE SCALE GENOMIC DNA]</scope>
    <source>
        <strain evidence="1 2">NCTC10146</strain>
    </source>
</reference>
<dbReference type="EMBL" id="LR215010">
    <property type="protein sequence ID" value="VEU68842.1"/>
    <property type="molecule type" value="Genomic_DNA"/>
</dbReference>
<dbReference type="NCBIfam" id="NF045968">
    <property type="entry name" value="mutase_MAG5620"/>
    <property type="match status" value="1"/>
</dbReference>
<gene>
    <name evidence="1" type="ORF">NCTC10146_00300</name>
</gene>
<accession>A0A449AR71</accession>
<organism evidence="1 2">
    <name type="scientific">Mycoplasmopsis canis</name>
    <dbReference type="NCBI Taxonomy" id="29555"/>
    <lineage>
        <taxon>Bacteria</taxon>
        <taxon>Bacillati</taxon>
        <taxon>Mycoplasmatota</taxon>
        <taxon>Mycoplasmoidales</taxon>
        <taxon>Metamycoplasmataceae</taxon>
        <taxon>Mycoplasmopsis</taxon>
    </lineage>
</organism>
<dbReference type="Proteomes" id="UP000290495">
    <property type="component" value="Chromosome"/>
</dbReference>
<evidence type="ECO:0000313" key="1">
    <source>
        <dbReference type="EMBL" id="VEU68842.1"/>
    </source>
</evidence>
<dbReference type="AlphaFoldDB" id="A0A449AR71"/>